<protein>
    <submittedName>
        <fullName evidence="3">Nucleotide-binding universal stress protein, UspA family</fullName>
    </submittedName>
</protein>
<organism evidence="3 4">
    <name type="scientific">Pseudomonas anguilliseptica</name>
    <dbReference type="NCBI Taxonomy" id="53406"/>
    <lineage>
        <taxon>Bacteria</taxon>
        <taxon>Pseudomonadati</taxon>
        <taxon>Pseudomonadota</taxon>
        <taxon>Gammaproteobacteria</taxon>
        <taxon>Pseudomonadales</taxon>
        <taxon>Pseudomonadaceae</taxon>
        <taxon>Pseudomonas</taxon>
    </lineage>
</organism>
<comment type="similarity">
    <text evidence="1">Belongs to the universal stress protein A family.</text>
</comment>
<dbReference type="PANTHER" id="PTHR46268">
    <property type="entry name" value="STRESS RESPONSE PROTEIN NHAX"/>
    <property type="match status" value="1"/>
</dbReference>
<evidence type="ECO:0000259" key="2">
    <source>
        <dbReference type="Pfam" id="PF00582"/>
    </source>
</evidence>
<dbReference type="InterPro" id="IPR006016">
    <property type="entry name" value="UspA"/>
</dbReference>
<dbReference type="RefSeq" id="WP_090380651.1">
    <property type="nucleotide sequence ID" value="NZ_FNSC01000001.1"/>
</dbReference>
<feature type="domain" description="UspA" evidence="2">
    <location>
        <begin position="132"/>
        <end position="266"/>
    </location>
</feature>
<dbReference type="Pfam" id="PF00582">
    <property type="entry name" value="Usp"/>
    <property type="match status" value="2"/>
</dbReference>
<evidence type="ECO:0000313" key="4">
    <source>
        <dbReference type="Proteomes" id="UP000242849"/>
    </source>
</evidence>
<dbReference type="InterPro" id="IPR014729">
    <property type="entry name" value="Rossmann-like_a/b/a_fold"/>
</dbReference>
<dbReference type="OrthoDB" id="9792500at2"/>
<dbReference type="PANTHER" id="PTHR46268:SF6">
    <property type="entry name" value="UNIVERSAL STRESS PROTEIN UP12"/>
    <property type="match status" value="1"/>
</dbReference>
<dbReference type="STRING" id="53406.SAMN05421553_2345"/>
<sequence length="266" mass="29200">MPSHILIAHDLRDTADMALCRATQLAKQFNAKLTILHVLDPSKSSQEHEQAKQALDRSLTQYAPPGSQLLIRTGINPSEVVLQQLNELGCDLLVLGGHHQRHDFFSGTSLDRIARNCPVPLLLVARNDFKPYQRALAAIDFSLCACSALGQAYRLLPETAELHALHVFEPDKGTPKQVEAQLATQKALINQLLEDEAQNLPEKGPTLTHSVEQGGILRCLQARLKSTNTELLVLGSHGRSALSQALLGSLAQHFLHKAPCDIYVVR</sequence>
<dbReference type="EMBL" id="FNSC01000001">
    <property type="protein sequence ID" value="SED26565.1"/>
    <property type="molecule type" value="Genomic_DNA"/>
</dbReference>
<accession>A0A1H4Z9J8</accession>
<reference evidence="4" key="1">
    <citation type="submission" date="2016-10" db="EMBL/GenBank/DDBJ databases">
        <authorList>
            <person name="Varghese N."/>
            <person name="Submissions S."/>
        </authorList>
    </citation>
    <scope>NUCLEOTIDE SEQUENCE [LARGE SCALE GENOMIC DNA]</scope>
    <source>
        <strain evidence="4">DSM 12111</strain>
    </source>
</reference>
<dbReference type="AlphaFoldDB" id="A0A1H4Z9J8"/>
<dbReference type="SUPFAM" id="SSF52402">
    <property type="entry name" value="Adenine nucleotide alpha hydrolases-like"/>
    <property type="match status" value="2"/>
</dbReference>
<proteinExistence type="inferred from homology"/>
<name>A0A1H4Z9J8_PSEAG</name>
<evidence type="ECO:0000313" key="3">
    <source>
        <dbReference type="EMBL" id="SED26565.1"/>
    </source>
</evidence>
<keyword evidence="4" id="KW-1185">Reference proteome</keyword>
<dbReference type="PRINTS" id="PR01438">
    <property type="entry name" value="UNVRSLSTRESS"/>
</dbReference>
<dbReference type="Proteomes" id="UP000242849">
    <property type="component" value="Unassembled WGS sequence"/>
</dbReference>
<evidence type="ECO:0000256" key="1">
    <source>
        <dbReference type="ARBA" id="ARBA00008791"/>
    </source>
</evidence>
<dbReference type="CDD" id="cd00293">
    <property type="entry name" value="USP-like"/>
    <property type="match status" value="2"/>
</dbReference>
<feature type="domain" description="UspA" evidence="2">
    <location>
        <begin position="3"/>
        <end position="124"/>
    </location>
</feature>
<gene>
    <name evidence="3" type="ORF">SAMN05421553_2345</name>
</gene>
<dbReference type="InterPro" id="IPR006015">
    <property type="entry name" value="Universal_stress_UspA"/>
</dbReference>
<dbReference type="Gene3D" id="3.40.50.620">
    <property type="entry name" value="HUPs"/>
    <property type="match status" value="2"/>
</dbReference>